<name>A0A9P0LC03_ACAOB</name>
<evidence type="ECO:0000256" key="1">
    <source>
        <dbReference type="SAM" id="MobiDB-lite"/>
    </source>
</evidence>
<dbReference type="Gene3D" id="3.30.40.10">
    <property type="entry name" value="Zinc/RING finger domain, C3HC4 (zinc finger)"/>
    <property type="match status" value="1"/>
</dbReference>
<dbReference type="InterPro" id="IPR013083">
    <property type="entry name" value="Znf_RING/FYVE/PHD"/>
</dbReference>
<evidence type="ECO:0000313" key="3">
    <source>
        <dbReference type="Proteomes" id="UP001152888"/>
    </source>
</evidence>
<comment type="caution">
    <text evidence="2">The sequence shown here is derived from an EMBL/GenBank/DDBJ whole genome shotgun (WGS) entry which is preliminary data.</text>
</comment>
<feature type="compositionally biased region" description="Basic and acidic residues" evidence="1">
    <location>
        <begin position="117"/>
        <end position="131"/>
    </location>
</feature>
<organism evidence="2 3">
    <name type="scientific">Acanthoscelides obtectus</name>
    <name type="common">Bean weevil</name>
    <name type="synonym">Bruchus obtectus</name>
    <dbReference type="NCBI Taxonomy" id="200917"/>
    <lineage>
        <taxon>Eukaryota</taxon>
        <taxon>Metazoa</taxon>
        <taxon>Ecdysozoa</taxon>
        <taxon>Arthropoda</taxon>
        <taxon>Hexapoda</taxon>
        <taxon>Insecta</taxon>
        <taxon>Pterygota</taxon>
        <taxon>Neoptera</taxon>
        <taxon>Endopterygota</taxon>
        <taxon>Coleoptera</taxon>
        <taxon>Polyphaga</taxon>
        <taxon>Cucujiformia</taxon>
        <taxon>Chrysomeloidea</taxon>
        <taxon>Chrysomelidae</taxon>
        <taxon>Bruchinae</taxon>
        <taxon>Bruchini</taxon>
        <taxon>Acanthoscelides</taxon>
    </lineage>
</organism>
<accession>A0A9P0LC03</accession>
<dbReference type="Proteomes" id="UP001152888">
    <property type="component" value="Unassembled WGS sequence"/>
</dbReference>
<protein>
    <submittedName>
        <fullName evidence="2">Uncharacterized protein</fullName>
    </submittedName>
</protein>
<feature type="compositionally biased region" description="Basic and acidic residues" evidence="1">
    <location>
        <begin position="141"/>
        <end position="150"/>
    </location>
</feature>
<dbReference type="InterPro" id="IPR011011">
    <property type="entry name" value="Znf_FYVE_PHD"/>
</dbReference>
<proteinExistence type="predicted"/>
<reference evidence="2" key="1">
    <citation type="submission" date="2022-03" db="EMBL/GenBank/DDBJ databases">
        <authorList>
            <person name="Sayadi A."/>
        </authorList>
    </citation>
    <scope>NUCLEOTIDE SEQUENCE</scope>
</reference>
<dbReference type="EMBL" id="CAKOFQ010007184">
    <property type="protein sequence ID" value="CAH1993780.1"/>
    <property type="molecule type" value="Genomic_DNA"/>
</dbReference>
<keyword evidence="3" id="KW-1185">Reference proteome</keyword>
<dbReference type="OrthoDB" id="6780952at2759"/>
<dbReference type="SUPFAM" id="SSF57903">
    <property type="entry name" value="FYVE/PHD zinc finger"/>
    <property type="match status" value="1"/>
</dbReference>
<feature type="region of interest" description="Disordered" evidence="1">
    <location>
        <begin position="20"/>
        <end position="162"/>
    </location>
</feature>
<dbReference type="AlphaFoldDB" id="A0A9P0LC03"/>
<sequence length="257" mass="29563">MSEELSNTALSVQQLTANMSQCSQVPDRQQENITADPEPLITLPGHQSTDIVQQISPKPSTSSQSIPVLSNQTKNIPSPSTTLLFSPEAVRPLPKAPPRKSTNRGRKTRKSTIYTDTPEKEEIRREHENRLKRTKAKQVKKRLDGEEKTKRNVRNRKKNITQDESSEEEEYYCLVCVSAYSESRPREKWIQCTECKMWAHEECTKDRLYGTCPRNHCFQYSELFVTLFTISPMANGRNGGFEHGIEDCVKVRRLHHM</sequence>
<feature type="compositionally biased region" description="Basic residues" evidence="1">
    <location>
        <begin position="97"/>
        <end position="110"/>
    </location>
</feature>
<evidence type="ECO:0000313" key="2">
    <source>
        <dbReference type="EMBL" id="CAH1993780.1"/>
    </source>
</evidence>
<feature type="compositionally biased region" description="Polar residues" evidence="1">
    <location>
        <begin position="45"/>
        <end position="84"/>
    </location>
</feature>
<feature type="compositionally biased region" description="Polar residues" evidence="1">
    <location>
        <begin position="20"/>
        <end position="33"/>
    </location>
</feature>
<dbReference type="CDD" id="cd15517">
    <property type="entry name" value="PHD_TCF19_like"/>
    <property type="match status" value="1"/>
</dbReference>
<gene>
    <name evidence="2" type="ORF">ACAOBT_LOCUS21732</name>
</gene>